<protein>
    <recommendedName>
        <fullName evidence="3 7">TIMELESS-interacting protein</fullName>
    </recommendedName>
</protein>
<proteinExistence type="inferred from homology"/>
<dbReference type="GO" id="GO:0003677">
    <property type="term" value="F:DNA binding"/>
    <property type="evidence" value="ECO:0007669"/>
    <property type="project" value="TreeGrafter"/>
</dbReference>
<evidence type="ECO:0000256" key="5">
    <source>
        <dbReference type="ARBA" id="ARBA00023242"/>
    </source>
</evidence>
<evidence type="ECO:0000259" key="9">
    <source>
        <dbReference type="Pfam" id="PF07962"/>
    </source>
</evidence>
<evidence type="ECO:0000313" key="11">
    <source>
        <dbReference type="Proteomes" id="UP001460270"/>
    </source>
</evidence>
<name>A0AAW0P250_9GOBI</name>
<comment type="similarity">
    <text evidence="2 7">Belongs to the CSM3 family.</text>
</comment>
<dbReference type="GO" id="GO:0031298">
    <property type="term" value="C:replication fork protection complex"/>
    <property type="evidence" value="ECO:0007669"/>
    <property type="project" value="TreeGrafter"/>
</dbReference>
<feature type="domain" description="Chromosome segregation in meiosis protein 3" evidence="9">
    <location>
        <begin position="62"/>
        <end position="112"/>
    </location>
</feature>
<evidence type="ECO:0000256" key="6">
    <source>
        <dbReference type="ARBA" id="ARBA00023306"/>
    </source>
</evidence>
<evidence type="ECO:0000256" key="1">
    <source>
        <dbReference type="ARBA" id="ARBA00004123"/>
    </source>
</evidence>
<keyword evidence="4 7" id="KW-0227">DNA damage</keyword>
<feature type="compositionally biased region" description="Low complexity" evidence="8">
    <location>
        <begin position="219"/>
        <end position="231"/>
    </location>
</feature>
<sequence>MEDDGLFDHSRIEDEPFDDLPPPQSPGQDQGDPFGDGENGEVSKLADVPEAKRKAVKRPQPKLDSNRLISDRGLPALRTLFSNVQFKGKGHERMENWAHRLFPKLQFEDLSTKWSDSEPRRKCRRGGDPRRCTDFRRSGSVRWRASERDSLRLVHSTPAPSASVASHDLDLSLGSPPPSAPSLPSLTEEQRRRMEENRLKALERRLAKQKQQQEESQSEESQPTQSEPGESQTRESESVPMEESTEVHSEPSQVLLKSRPDPRRRHHHTSSTSSNTTLSHRKTPHRTVRTMWSQPQSRKNRRDKSNPVPEPDENHEEEEQEAKDKTNHQMSSSV</sequence>
<dbReference type="PANTHER" id="PTHR13220:SF11">
    <property type="entry name" value="TIMELESS-INTERACTING PROTEIN"/>
    <property type="match status" value="1"/>
</dbReference>
<dbReference type="InterPro" id="IPR040038">
    <property type="entry name" value="TIPIN/Csm3/Swi3"/>
</dbReference>
<dbReference type="GO" id="GO:0006974">
    <property type="term" value="P:DNA damage response"/>
    <property type="evidence" value="ECO:0007669"/>
    <property type="project" value="UniProtKB-KW"/>
</dbReference>
<reference evidence="11" key="1">
    <citation type="submission" date="2024-04" db="EMBL/GenBank/DDBJ databases">
        <title>Salinicola lusitanus LLJ914,a marine bacterium isolated from the Okinawa Trough.</title>
        <authorList>
            <person name="Li J."/>
        </authorList>
    </citation>
    <scope>NUCLEOTIDE SEQUENCE [LARGE SCALE GENOMIC DNA]</scope>
</reference>
<evidence type="ECO:0000256" key="3">
    <source>
        <dbReference type="ARBA" id="ARBA00018750"/>
    </source>
</evidence>
<dbReference type="GO" id="GO:0000076">
    <property type="term" value="P:DNA replication checkpoint signaling"/>
    <property type="evidence" value="ECO:0007669"/>
    <property type="project" value="UniProtKB-UniRule"/>
</dbReference>
<comment type="subcellular location">
    <subcellularLocation>
        <location evidence="1 7">Nucleus</location>
    </subcellularLocation>
</comment>
<dbReference type="EMBL" id="JBBPFD010000009">
    <property type="protein sequence ID" value="KAK7912655.1"/>
    <property type="molecule type" value="Genomic_DNA"/>
</dbReference>
<evidence type="ECO:0000256" key="7">
    <source>
        <dbReference type="RuleBase" id="RU366049"/>
    </source>
</evidence>
<dbReference type="Pfam" id="PF07962">
    <property type="entry name" value="Swi3"/>
    <property type="match status" value="1"/>
</dbReference>
<gene>
    <name evidence="10" type="ORF">WMY93_012866</name>
</gene>
<keyword evidence="5 7" id="KW-0539">Nucleus</keyword>
<organism evidence="10 11">
    <name type="scientific">Mugilogobius chulae</name>
    <name type="common">yellowstripe goby</name>
    <dbReference type="NCBI Taxonomy" id="88201"/>
    <lineage>
        <taxon>Eukaryota</taxon>
        <taxon>Metazoa</taxon>
        <taxon>Chordata</taxon>
        <taxon>Craniata</taxon>
        <taxon>Vertebrata</taxon>
        <taxon>Euteleostomi</taxon>
        <taxon>Actinopterygii</taxon>
        <taxon>Neopterygii</taxon>
        <taxon>Teleostei</taxon>
        <taxon>Neoteleostei</taxon>
        <taxon>Acanthomorphata</taxon>
        <taxon>Gobiaria</taxon>
        <taxon>Gobiiformes</taxon>
        <taxon>Gobioidei</taxon>
        <taxon>Gobiidae</taxon>
        <taxon>Gobionellinae</taxon>
        <taxon>Mugilogobius</taxon>
    </lineage>
</organism>
<evidence type="ECO:0000256" key="2">
    <source>
        <dbReference type="ARBA" id="ARBA00006075"/>
    </source>
</evidence>
<feature type="compositionally biased region" description="Basic residues" evidence="8">
    <location>
        <begin position="279"/>
        <end position="288"/>
    </location>
</feature>
<feature type="compositionally biased region" description="Acidic residues" evidence="8">
    <location>
        <begin position="310"/>
        <end position="321"/>
    </location>
</feature>
<feature type="compositionally biased region" description="Basic and acidic residues" evidence="8">
    <location>
        <begin position="1"/>
        <end position="14"/>
    </location>
</feature>
<comment type="function">
    <text evidence="7">Plays an important role in the control of DNA replication and the maintenance of replication fork stability.</text>
</comment>
<keyword evidence="11" id="KW-1185">Reference proteome</keyword>
<dbReference type="PANTHER" id="PTHR13220">
    <property type="entry name" value="TIMELESS INTERACTING-RELATED"/>
    <property type="match status" value="1"/>
</dbReference>
<feature type="compositionally biased region" description="Basic and acidic residues" evidence="8">
    <location>
        <begin position="113"/>
        <end position="137"/>
    </location>
</feature>
<dbReference type="GO" id="GO:0031297">
    <property type="term" value="P:replication fork processing"/>
    <property type="evidence" value="ECO:0007669"/>
    <property type="project" value="UniProtKB-UniRule"/>
</dbReference>
<accession>A0AAW0P250</accession>
<feature type="compositionally biased region" description="Basic and acidic residues" evidence="8">
    <location>
        <begin position="188"/>
        <end position="206"/>
    </location>
</feature>
<keyword evidence="6 7" id="KW-0131">Cell cycle</keyword>
<feature type="region of interest" description="Disordered" evidence="8">
    <location>
        <begin position="1"/>
        <end position="70"/>
    </location>
</feature>
<evidence type="ECO:0000256" key="4">
    <source>
        <dbReference type="ARBA" id="ARBA00022763"/>
    </source>
</evidence>
<dbReference type="Proteomes" id="UP001460270">
    <property type="component" value="Unassembled WGS sequence"/>
</dbReference>
<evidence type="ECO:0000256" key="8">
    <source>
        <dbReference type="SAM" id="MobiDB-lite"/>
    </source>
</evidence>
<dbReference type="InterPro" id="IPR012923">
    <property type="entry name" value="Csm3"/>
</dbReference>
<feature type="region of interest" description="Disordered" evidence="8">
    <location>
        <begin position="113"/>
        <end position="334"/>
    </location>
</feature>
<dbReference type="AlphaFoldDB" id="A0AAW0P250"/>
<evidence type="ECO:0000313" key="10">
    <source>
        <dbReference type="EMBL" id="KAK7912655.1"/>
    </source>
</evidence>
<dbReference type="GO" id="GO:0043111">
    <property type="term" value="P:replication fork arrest"/>
    <property type="evidence" value="ECO:0007669"/>
    <property type="project" value="TreeGrafter"/>
</dbReference>
<comment type="caution">
    <text evidence="10">The sequence shown here is derived from an EMBL/GenBank/DDBJ whole genome shotgun (WGS) entry which is preliminary data.</text>
</comment>